<keyword evidence="4" id="KW-0560">Oxidoreductase</keyword>
<accession>A0A9P6EKC6</accession>
<dbReference type="Proteomes" id="UP000807306">
    <property type="component" value="Unassembled WGS sequence"/>
</dbReference>
<comment type="catalytic activity">
    <reaction evidence="5">
        <text>a (3R)-hydroxyacyl-[ACP] + NADP(+) = a 3-oxoacyl-[ACP] + NADPH + H(+)</text>
        <dbReference type="Rhea" id="RHEA:17397"/>
        <dbReference type="Rhea" id="RHEA-COMP:9916"/>
        <dbReference type="Rhea" id="RHEA-COMP:9945"/>
        <dbReference type="ChEBI" id="CHEBI:15378"/>
        <dbReference type="ChEBI" id="CHEBI:57783"/>
        <dbReference type="ChEBI" id="CHEBI:58349"/>
        <dbReference type="ChEBI" id="CHEBI:78776"/>
        <dbReference type="ChEBI" id="CHEBI:78827"/>
        <dbReference type="EC" id="1.1.1.100"/>
    </reaction>
</comment>
<evidence type="ECO:0000256" key="3">
    <source>
        <dbReference type="ARBA" id="ARBA00022857"/>
    </source>
</evidence>
<gene>
    <name evidence="6" type="ORF">CPB83DRAFT_850079</name>
</gene>
<dbReference type="EC" id="1.1.1.100" evidence="2"/>
<dbReference type="InterPro" id="IPR036291">
    <property type="entry name" value="NAD(P)-bd_dom_sf"/>
</dbReference>
<dbReference type="AlphaFoldDB" id="A0A9P6EKC6"/>
<dbReference type="InterPro" id="IPR002347">
    <property type="entry name" value="SDR_fam"/>
</dbReference>
<organism evidence="6 7">
    <name type="scientific">Crepidotus variabilis</name>
    <dbReference type="NCBI Taxonomy" id="179855"/>
    <lineage>
        <taxon>Eukaryota</taxon>
        <taxon>Fungi</taxon>
        <taxon>Dikarya</taxon>
        <taxon>Basidiomycota</taxon>
        <taxon>Agaricomycotina</taxon>
        <taxon>Agaricomycetes</taxon>
        <taxon>Agaricomycetidae</taxon>
        <taxon>Agaricales</taxon>
        <taxon>Agaricineae</taxon>
        <taxon>Crepidotaceae</taxon>
        <taxon>Crepidotus</taxon>
    </lineage>
</organism>
<dbReference type="PROSITE" id="PS00061">
    <property type="entry name" value="ADH_SHORT"/>
    <property type="match status" value="1"/>
</dbReference>
<comment type="caution">
    <text evidence="6">The sequence shown here is derived from an EMBL/GenBank/DDBJ whole genome shotgun (WGS) entry which is preliminary data.</text>
</comment>
<evidence type="ECO:0000256" key="2">
    <source>
        <dbReference type="ARBA" id="ARBA00012948"/>
    </source>
</evidence>
<evidence type="ECO:0000313" key="7">
    <source>
        <dbReference type="Proteomes" id="UP000807306"/>
    </source>
</evidence>
<protein>
    <recommendedName>
        <fullName evidence="2">3-oxoacyl-[acyl-carrier-protein] reductase</fullName>
        <ecNumber evidence="2">1.1.1.100</ecNumber>
    </recommendedName>
</protein>
<dbReference type="GO" id="GO:0004316">
    <property type="term" value="F:3-oxoacyl-[acyl-carrier-protein] reductase (NADPH) activity"/>
    <property type="evidence" value="ECO:0007669"/>
    <property type="project" value="UniProtKB-EC"/>
</dbReference>
<keyword evidence="7" id="KW-1185">Reference proteome</keyword>
<dbReference type="OrthoDB" id="1888931at2759"/>
<keyword evidence="3" id="KW-0521">NADP</keyword>
<sequence>MASSGSLRGKLALITGCSGGIGSATARVLGKQGCAIAVHYNSATTKAKALVSELKALGVKAEAFQADLSDYSNVHRLHEQVVEKMGHPNVLFNNSAIANNAIGITGDIEKISVEEFENTWRVNTGSSFLLTQLCIPNMVQNKFGRIIFCSSVAAKTGGVVGPHYASSKSALHGLLHWIALRYAKDGITCNAVAPALIIGTTMFDFPNDELKNKIPVGRFGLPEEIASVVELLATNAYMTNKIVTADGGWVSGGI</sequence>
<evidence type="ECO:0000256" key="1">
    <source>
        <dbReference type="ARBA" id="ARBA00006484"/>
    </source>
</evidence>
<name>A0A9P6EKC6_9AGAR</name>
<dbReference type="InterPro" id="IPR020904">
    <property type="entry name" value="Sc_DH/Rdtase_CS"/>
</dbReference>
<proteinExistence type="inferred from homology"/>
<evidence type="ECO:0000256" key="4">
    <source>
        <dbReference type="ARBA" id="ARBA00023002"/>
    </source>
</evidence>
<dbReference type="PANTHER" id="PTHR42879:SF2">
    <property type="entry name" value="3-OXOACYL-[ACYL-CARRIER-PROTEIN] REDUCTASE FABG"/>
    <property type="match status" value="1"/>
</dbReference>
<evidence type="ECO:0000313" key="6">
    <source>
        <dbReference type="EMBL" id="KAF9530670.1"/>
    </source>
</evidence>
<dbReference type="EMBL" id="MU157838">
    <property type="protein sequence ID" value="KAF9530670.1"/>
    <property type="molecule type" value="Genomic_DNA"/>
</dbReference>
<dbReference type="GO" id="GO:0032787">
    <property type="term" value="P:monocarboxylic acid metabolic process"/>
    <property type="evidence" value="ECO:0007669"/>
    <property type="project" value="UniProtKB-ARBA"/>
</dbReference>
<dbReference type="SUPFAM" id="SSF51735">
    <property type="entry name" value="NAD(P)-binding Rossmann-fold domains"/>
    <property type="match status" value="1"/>
</dbReference>
<dbReference type="Pfam" id="PF00106">
    <property type="entry name" value="adh_short"/>
    <property type="match status" value="1"/>
</dbReference>
<comment type="similarity">
    <text evidence="1">Belongs to the short-chain dehydrogenases/reductases (SDR) family.</text>
</comment>
<dbReference type="FunFam" id="3.40.50.720:FF:000173">
    <property type="entry name" value="3-oxoacyl-[acyl-carrier protein] reductase"/>
    <property type="match status" value="1"/>
</dbReference>
<evidence type="ECO:0000256" key="5">
    <source>
        <dbReference type="ARBA" id="ARBA00048508"/>
    </source>
</evidence>
<dbReference type="InterPro" id="IPR050259">
    <property type="entry name" value="SDR"/>
</dbReference>
<dbReference type="PRINTS" id="PR00081">
    <property type="entry name" value="GDHRDH"/>
</dbReference>
<dbReference type="PANTHER" id="PTHR42879">
    <property type="entry name" value="3-OXOACYL-(ACYL-CARRIER-PROTEIN) REDUCTASE"/>
    <property type="match status" value="1"/>
</dbReference>
<reference evidence="6" key="1">
    <citation type="submission" date="2020-11" db="EMBL/GenBank/DDBJ databases">
        <authorList>
            <consortium name="DOE Joint Genome Institute"/>
            <person name="Ahrendt S."/>
            <person name="Riley R."/>
            <person name="Andreopoulos W."/>
            <person name="Labutti K."/>
            <person name="Pangilinan J."/>
            <person name="Ruiz-Duenas F.J."/>
            <person name="Barrasa J.M."/>
            <person name="Sanchez-Garcia M."/>
            <person name="Camarero S."/>
            <person name="Miyauchi S."/>
            <person name="Serrano A."/>
            <person name="Linde D."/>
            <person name="Babiker R."/>
            <person name="Drula E."/>
            <person name="Ayuso-Fernandez I."/>
            <person name="Pacheco R."/>
            <person name="Padilla G."/>
            <person name="Ferreira P."/>
            <person name="Barriuso J."/>
            <person name="Kellner H."/>
            <person name="Castanera R."/>
            <person name="Alfaro M."/>
            <person name="Ramirez L."/>
            <person name="Pisabarro A.G."/>
            <person name="Kuo A."/>
            <person name="Tritt A."/>
            <person name="Lipzen A."/>
            <person name="He G."/>
            <person name="Yan M."/>
            <person name="Ng V."/>
            <person name="Cullen D."/>
            <person name="Martin F."/>
            <person name="Rosso M.-N."/>
            <person name="Henrissat B."/>
            <person name="Hibbett D."/>
            <person name="Martinez A.T."/>
            <person name="Grigoriev I.V."/>
        </authorList>
    </citation>
    <scope>NUCLEOTIDE SEQUENCE</scope>
    <source>
        <strain evidence="6">CBS 506.95</strain>
    </source>
</reference>
<dbReference type="Gene3D" id="3.40.50.720">
    <property type="entry name" value="NAD(P)-binding Rossmann-like Domain"/>
    <property type="match status" value="1"/>
</dbReference>